<evidence type="ECO:0008006" key="11">
    <source>
        <dbReference type="Google" id="ProtNLM"/>
    </source>
</evidence>
<dbReference type="PANTHER" id="PTHR38050">
    <property type="match status" value="1"/>
</dbReference>
<dbReference type="PANTHER" id="PTHR38050:SF2">
    <property type="entry name" value="FERULOYL ESTERASE C-RELATED"/>
    <property type="match status" value="1"/>
</dbReference>
<feature type="chain" id="PRO_5046483065" description="Polyhydroxybutyrate depolymerase" evidence="8">
    <location>
        <begin position="23"/>
        <end position="277"/>
    </location>
</feature>
<organism evidence="9 10">
    <name type="scientific">Azospirillum oleiclasticum</name>
    <dbReference type="NCBI Taxonomy" id="2735135"/>
    <lineage>
        <taxon>Bacteria</taxon>
        <taxon>Pseudomonadati</taxon>
        <taxon>Pseudomonadota</taxon>
        <taxon>Alphaproteobacteria</taxon>
        <taxon>Rhodospirillales</taxon>
        <taxon>Azospirillaceae</taxon>
        <taxon>Azospirillum</taxon>
    </lineage>
</organism>
<evidence type="ECO:0000256" key="7">
    <source>
        <dbReference type="ARBA" id="ARBA00023326"/>
    </source>
</evidence>
<comment type="subcellular location">
    <subcellularLocation>
        <location evidence="1">Secreted</location>
    </subcellularLocation>
</comment>
<dbReference type="Gene3D" id="3.40.50.1820">
    <property type="entry name" value="alpha/beta hydrolase"/>
    <property type="match status" value="1"/>
</dbReference>
<dbReference type="InterPro" id="IPR000801">
    <property type="entry name" value="Esterase-like"/>
</dbReference>
<evidence type="ECO:0000256" key="4">
    <source>
        <dbReference type="ARBA" id="ARBA00022729"/>
    </source>
</evidence>
<keyword evidence="3" id="KW-0858">Xylan degradation</keyword>
<name>A0ABX2T4K7_9PROT</name>
<dbReference type="Proteomes" id="UP000584642">
    <property type="component" value="Unassembled WGS sequence"/>
</dbReference>
<dbReference type="InterPro" id="IPR029058">
    <property type="entry name" value="AB_hydrolase_fold"/>
</dbReference>
<comment type="caution">
    <text evidence="9">The sequence shown here is derived from an EMBL/GenBank/DDBJ whole genome shotgun (WGS) entry which is preliminary data.</text>
</comment>
<keyword evidence="7" id="KW-0624">Polysaccharide degradation</keyword>
<feature type="signal peptide" evidence="8">
    <location>
        <begin position="1"/>
        <end position="22"/>
    </location>
</feature>
<evidence type="ECO:0000256" key="2">
    <source>
        <dbReference type="ARBA" id="ARBA00022525"/>
    </source>
</evidence>
<accession>A0ABX2T4K7</accession>
<dbReference type="RefSeq" id="WP_180281025.1">
    <property type="nucleotide sequence ID" value="NZ_JABFDB010000002.1"/>
</dbReference>
<gene>
    <name evidence="9" type="ORF">HND93_06010</name>
</gene>
<dbReference type="Pfam" id="PF00756">
    <property type="entry name" value="Esterase"/>
    <property type="match status" value="1"/>
</dbReference>
<proteinExistence type="predicted"/>
<reference evidence="9 10" key="1">
    <citation type="submission" date="2020-05" db="EMBL/GenBank/DDBJ databases">
        <title>Azospirillum oleiclasticum sp. nov, a nitrogen-fixing and heavy crude oil-emulsifying bacterium isolated from the crude oil of Yumen Oilfield.</title>
        <authorList>
            <person name="Wu D."/>
            <person name="Cai M."/>
            <person name="Zhang X."/>
        </authorList>
    </citation>
    <scope>NUCLEOTIDE SEQUENCE [LARGE SCALE GENOMIC DNA]</scope>
    <source>
        <strain evidence="9 10">ROY-1-1-2</strain>
    </source>
</reference>
<dbReference type="InterPro" id="IPR043595">
    <property type="entry name" value="FaeB/C/D"/>
</dbReference>
<evidence type="ECO:0000256" key="3">
    <source>
        <dbReference type="ARBA" id="ARBA00022651"/>
    </source>
</evidence>
<protein>
    <recommendedName>
        <fullName evidence="11">Polyhydroxybutyrate depolymerase</fullName>
    </recommendedName>
</protein>
<keyword evidence="4 8" id="KW-0732">Signal</keyword>
<keyword evidence="2" id="KW-0964">Secreted</keyword>
<keyword evidence="10" id="KW-1185">Reference proteome</keyword>
<evidence type="ECO:0000256" key="8">
    <source>
        <dbReference type="SAM" id="SignalP"/>
    </source>
</evidence>
<dbReference type="SUPFAM" id="SSF53474">
    <property type="entry name" value="alpha/beta-Hydrolases"/>
    <property type="match status" value="1"/>
</dbReference>
<sequence length="277" mass="29838">MNVRITSALLTLFLFAAPLAFARCGTPAPDKPPDLVEVDGAARGVIVAVPPDYEPTRPHALVVAFHGRTNSNAEVRRYYGLEGDAREPTIVVYPAGKTDRSGRYVWNIPTDFNLFDEIVEVMSELYCVDGERVFVAGHSLGASFANTLACARGAAIRGVATVGGGIGPSRDCSGPVAALILHNPRDRLVPMREALRVRNARLAQNGLSPGSVPLLKDPFNCRRYGTEEAENPVIWCPHAADVTARGRFYPHQWPEGTGAAMMAFFGTLDDHSTAALP</sequence>
<dbReference type="EMBL" id="JABFDB010000002">
    <property type="protein sequence ID" value="NYZ19259.1"/>
    <property type="molecule type" value="Genomic_DNA"/>
</dbReference>
<keyword evidence="5" id="KW-0378">Hydrolase</keyword>
<keyword evidence="6" id="KW-0119">Carbohydrate metabolism</keyword>
<evidence type="ECO:0000256" key="5">
    <source>
        <dbReference type="ARBA" id="ARBA00022801"/>
    </source>
</evidence>
<evidence type="ECO:0000256" key="6">
    <source>
        <dbReference type="ARBA" id="ARBA00023277"/>
    </source>
</evidence>
<evidence type="ECO:0000256" key="1">
    <source>
        <dbReference type="ARBA" id="ARBA00004613"/>
    </source>
</evidence>
<evidence type="ECO:0000313" key="9">
    <source>
        <dbReference type="EMBL" id="NYZ19259.1"/>
    </source>
</evidence>
<evidence type="ECO:0000313" key="10">
    <source>
        <dbReference type="Proteomes" id="UP000584642"/>
    </source>
</evidence>